<gene>
    <name evidence="2" type="ORF">PACLA_8A046221</name>
</gene>
<organism evidence="2 3">
    <name type="scientific">Paramuricea clavata</name>
    <name type="common">Red gorgonian</name>
    <name type="synonym">Violescent sea-whip</name>
    <dbReference type="NCBI Taxonomy" id="317549"/>
    <lineage>
        <taxon>Eukaryota</taxon>
        <taxon>Metazoa</taxon>
        <taxon>Cnidaria</taxon>
        <taxon>Anthozoa</taxon>
        <taxon>Octocorallia</taxon>
        <taxon>Malacalcyonacea</taxon>
        <taxon>Plexauridae</taxon>
        <taxon>Paramuricea</taxon>
    </lineage>
</organism>
<dbReference type="Proteomes" id="UP001152795">
    <property type="component" value="Unassembled WGS sequence"/>
</dbReference>
<evidence type="ECO:0000313" key="3">
    <source>
        <dbReference type="Proteomes" id="UP001152795"/>
    </source>
</evidence>
<dbReference type="AlphaFoldDB" id="A0A6S7I7W6"/>
<comment type="caution">
    <text evidence="2">The sequence shown here is derived from an EMBL/GenBank/DDBJ whole genome shotgun (WGS) entry which is preliminary data.</text>
</comment>
<sequence length="79" mass="8794">MDVAKKRKKKRSVGEPYYIRNHSDCKNYHDSDIANRDYDNPDDSENDNNSGDDVNFGGDNIDDDNGHAGGDDVLDSGDD</sequence>
<evidence type="ECO:0000256" key="1">
    <source>
        <dbReference type="SAM" id="MobiDB-lite"/>
    </source>
</evidence>
<protein>
    <submittedName>
        <fullName evidence="2">Uncharacterized protein</fullName>
    </submittedName>
</protein>
<feature type="compositionally biased region" description="Basic and acidic residues" evidence="1">
    <location>
        <begin position="21"/>
        <end position="39"/>
    </location>
</feature>
<dbReference type="EMBL" id="CACRXK020007346">
    <property type="protein sequence ID" value="CAB4012020.1"/>
    <property type="molecule type" value="Genomic_DNA"/>
</dbReference>
<name>A0A6S7I7W6_PARCT</name>
<feature type="compositionally biased region" description="Basic residues" evidence="1">
    <location>
        <begin position="1"/>
        <end position="11"/>
    </location>
</feature>
<keyword evidence="3" id="KW-1185">Reference proteome</keyword>
<reference evidence="2" key="1">
    <citation type="submission" date="2020-04" db="EMBL/GenBank/DDBJ databases">
        <authorList>
            <person name="Alioto T."/>
            <person name="Alioto T."/>
            <person name="Gomez Garrido J."/>
        </authorList>
    </citation>
    <scope>NUCLEOTIDE SEQUENCE</scope>
    <source>
        <strain evidence="2">A484AB</strain>
    </source>
</reference>
<proteinExistence type="predicted"/>
<evidence type="ECO:0000313" key="2">
    <source>
        <dbReference type="EMBL" id="CAB4012020.1"/>
    </source>
</evidence>
<accession>A0A6S7I7W6</accession>
<feature type="non-terminal residue" evidence="2">
    <location>
        <position position="79"/>
    </location>
</feature>
<feature type="region of interest" description="Disordered" evidence="1">
    <location>
        <begin position="1"/>
        <end position="79"/>
    </location>
</feature>
<feature type="compositionally biased region" description="Low complexity" evidence="1">
    <location>
        <begin position="47"/>
        <end position="59"/>
    </location>
</feature>